<reference evidence="4" key="1">
    <citation type="journal article" date="2019" name="Int. J. Syst. Evol. Microbiol.">
        <title>The Global Catalogue of Microorganisms (GCM) 10K type strain sequencing project: providing services to taxonomists for standard genome sequencing and annotation.</title>
        <authorList>
            <consortium name="The Broad Institute Genomics Platform"/>
            <consortium name="The Broad Institute Genome Sequencing Center for Infectious Disease"/>
            <person name="Wu L."/>
            <person name="Ma J."/>
        </authorList>
    </citation>
    <scope>NUCLEOTIDE SEQUENCE [LARGE SCALE GENOMIC DNA]</scope>
    <source>
        <strain evidence="4">CCUG 38813</strain>
    </source>
</reference>
<dbReference type="Pfam" id="PF01814">
    <property type="entry name" value="Hemerythrin"/>
    <property type="match status" value="1"/>
</dbReference>
<name>A0ABW0PCV7_9BURK</name>
<evidence type="ECO:0000259" key="2">
    <source>
        <dbReference type="Pfam" id="PF01814"/>
    </source>
</evidence>
<evidence type="ECO:0000313" key="3">
    <source>
        <dbReference type="EMBL" id="MFC5510058.1"/>
    </source>
</evidence>
<dbReference type="Gene3D" id="1.20.120.520">
    <property type="entry name" value="nmb1532 protein domain like"/>
    <property type="match status" value="1"/>
</dbReference>
<dbReference type="PANTHER" id="PTHR35585:SF1">
    <property type="entry name" value="HHE DOMAIN PROTEIN (AFU_ORTHOLOGUE AFUA_4G00730)"/>
    <property type="match status" value="1"/>
</dbReference>
<keyword evidence="4" id="KW-1185">Reference proteome</keyword>
<accession>A0ABW0PCV7</accession>
<sequence length="212" mass="23617">MFSLNQLSPTITDMIRFDHSHVMVTFHQYTKDKSPSVKKALADTICTALEIHATLEEEVFYPVMRQIDKGEPFIHKAEPEHDDMRRLIAELRRTSASDPRHDKVLLELMRDVIHHVADEETTLLPQAETLMSKARLSELGSQMTKRRMELLAPKAGKLAKSHAVGFSGSTTAAVVGVASALFALRHLVKKPDATKTDATPTWANTRSTPHAG</sequence>
<comment type="caution">
    <text evidence="3">The sequence shown here is derived from an EMBL/GenBank/DDBJ whole genome shotgun (WGS) entry which is preliminary data.</text>
</comment>
<organism evidence="3 4">
    <name type="scientific">Massilia jejuensis</name>
    <dbReference type="NCBI Taxonomy" id="648894"/>
    <lineage>
        <taxon>Bacteria</taxon>
        <taxon>Pseudomonadati</taxon>
        <taxon>Pseudomonadota</taxon>
        <taxon>Betaproteobacteria</taxon>
        <taxon>Burkholderiales</taxon>
        <taxon>Oxalobacteraceae</taxon>
        <taxon>Telluria group</taxon>
        <taxon>Massilia</taxon>
    </lineage>
</organism>
<protein>
    <submittedName>
        <fullName evidence="3">Hemerythrin domain-containing protein</fullName>
    </submittedName>
</protein>
<feature type="compositionally biased region" description="Polar residues" evidence="1">
    <location>
        <begin position="196"/>
        <end position="212"/>
    </location>
</feature>
<evidence type="ECO:0000313" key="4">
    <source>
        <dbReference type="Proteomes" id="UP001596031"/>
    </source>
</evidence>
<dbReference type="EMBL" id="JBHSMS010000011">
    <property type="protein sequence ID" value="MFC5510058.1"/>
    <property type="molecule type" value="Genomic_DNA"/>
</dbReference>
<dbReference type="InterPro" id="IPR012312">
    <property type="entry name" value="Hemerythrin-like"/>
</dbReference>
<dbReference type="Proteomes" id="UP001596031">
    <property type="component" value="Unassembled WGS sequence"/>
</dbReference>
<dbReference type="PANTHER" id="PTHR35585">
    <property type="entry name" value="HHE DOMAIN PROTEIN (AFU_ORTHOLOGUE AFUA_4G00730)"/>
    <property type="match status" value="1"/>
</dbReference>
<feature type="domain" description="Hemerythrin-like" evidence="2">
    <location>
        <begin position="10"/>
        <end position="127"/>
    </location>
</feature>
<gene>
    <name evidence="3" type="ORF">ACFPOU_02815</name>
</gene>
<dbReference type="RefSeq" id="WP_379716891.1">
    <property type="nucleotide sequence ID" value="NZ_JBHSMS010000011.1"/>
</dbReference>
<evidence type="ECO:0000256" key="1">
    <source>
        <dbReference type="SAM" id="MobiDB-lite"/>
    </source>
</evidence>
<feature type="region of interest" description="Disordered" evidence="1">
    <location>
        <begin position="193"/>
        <end position="212"/>
    </location>
</feature>
<dbReference type="CDD" id="cd12108">
    <property type="entry name" value="Hr-like"/>
    <property type="match status" value="1"/>
</dbReference>
<proteinExistence type="predicted"/>